<evidence type="ECO:0000256" key="3">
    <source>
        <dbReference type="ARBA" id="ARBA00021897"/>
    </source>
</evidence>
<evidence type="ECO:0000256" key="4">
    <source>
        <dbReference type="ARBA" id="ARBA00022475"/>
    </source>
</evidence>
<dbReference type="RefSeq" id="WP_369337473.1">
    <property type="nucleotide sequence ID" value="NZ_JBFYGN010000004.1"/>
</dbReference>
<protein>
    <recommendedName>
        <fullName evidence="3">Flagellar motor switch protein FliN</fullName>
    </recommendedName>
</protein>
<dbReference type="PRINTS" id="PR00956">
    <property type="entry name" value="FLGMOTORFLIN"/>
</dbReference>
<dbReference type="Proteomes" id="UP001561046">
    <property type="component" value="Unassembled WGS sequence"/>
</dbReference>
<evidence type="ECO:0000256" key="5">
    <source>
        <dbReference type="ARBA" id="ARBA00022500"/>
    </source>
</evidence>
<evidence type="ECO:0000256" key="1">
    <source>
        <dbReference type="ARBA" id="ARBA00004413"/>
    </source>
</evidence>
<accession>A0ABV3ZTM4</accession>
<evidence type="ECO:0000313" key="11">
    <source>
        <dbReference type="Proteomes" id="UP001561046"/>
    </source>
</evidence>
<dbReference type="SUPFAM" id="SSF101801">
    <property type="entry name" value="Surface presentation of antigens (SPOA)"/>
    <property type="match status" value="1"/>
</dbReference>
<keyword evidence="10" id="KW-0966">Cell projection</keyword>
<evidence type="ECO:0000259" key="9">
    <source>
        <dbReference type="Pfam" id="PF01052"/>
    </source>
</evidence>
<dbReference type="PANTHER" id="PTHR43484:SF1">
    <property type="entry name" value="FLAGELLAR MOTOR SWITCH PROTEIN FLIN"/>
    <property type="match status" value="1"/>
</dbReference>
<dbReference type="Pfam" id="PF01052">
    <property type="entry name" value="FliMN_C"/>
    <property type="match status" value="1"/>
</dbReference>
<keyword evidence="10" id="KW-0969">Cilium</keyword>
<evidence type="ECO:0000256" key="6">
    <source>
        <dbReference type="ARBA" id="ARBA00022779"/>
    </source>
</evidence>
<comment type="similarity">
    <text evidence="2">Belongs to the FliN/MopA/SpaO family.</text>
</comment>
<evidence type="ECO:0000256" key="8">
    <source>
        <dbReference type="SAM" id="MobiDB-lite"/>
    </source>
</evidence>
<evidence type="ECO:0000256" key="7">
    <source>
        <dbReference type="ARBA" id="ARBA00023136"/>
    </source>
</evidence>
<dbReference type="PANTHER" id="PTHR43484">
    <property type="match status" value="1"/>
</dbReference>
<name>A0ABV3ZTM4_9BURK</name>
<keyword evidence="5" id="KW-0145">Chemotaxis</keyword>
<dbReference type="EMBL" id="JBFYGN010000004">
    <property type="protein sequence ID" value="MEX8192263.1"/>
    <property type="molecule type" value="Genomic_DNA"/>
</dbReference>
<gene>
    <name evidence="10" type="ORF">AB6724_05355</name>
</gene>
<dbReference type="InterPro" id="IPR051469">
    <property type="entry name" value="FliN/MopA/SpaO"/>
</dbReference>
<evidence type="ECO:0000256" key="2">
    <source>
        <dbReference type="ARBA" id="ARBA00009226"/>
    </source>
</evidence>
<sequence>MDLQDLLDSPVDTGAELSPPPVASAAAAHRLSPFLHRIPVTLTLEAGSARITLQELAELGADSVVPLDTMVGEPLTIKVNGTAIGKGEVVVSGEAYGLKVLELHAELPALDL</sequence>
<feature type="region of interest" description="Disordered" evidence="8">
    <location>
        <begin position="1"/>
        <end position="20"/>
    </location>
</feature>
<keyword evidence="11" id="KW-1185">Reference proteome</keyword>
<comment type="subcellular location">
    <subcellularLocation>
        <location evidence="1">Cell membrane</location>
        <topology evidence="1">Peripheral membrane protein</topology>
        <orientation evidence="1">Cytoplasmic side</orientation>
    </subcellularLocation>
</comment>
<keyword evidence="10" id="KW-0282">Flagellum</keyword>
<dbReference type="InterPro" id="IPR036429">
    <property type="entry name" value="SpoA-like_sf"/>
</dbReference>
<comment type="caution">
    <text evidence="10">The sequence shown here is derived from an EMBL/GenBank/DDBJ whole genome shotgun (WGS) entry which is preliminary data.</text>
</comment>
<organism evidence="10 11">
    <name type="scientific">Comamonas guangdongensis</name>
    <dbReference type="NCBI Taxonomy" id="510515"/>
    <lineage>
        <taxon>Bacteria</taxon>
        <taxon>Pseudomonadati</taxon>
        <taxon>Pseudomonadota</taxon>
        <taxon>Betaproteobacteria</taxon>
        <taxon>Burkholderiales</taxon>
        <taxon>Comamonadaceae</taxon>
        <taxon>Comamonas</taxon>
    </lineage>
</organism>
<dbReference type="InterPro" id="IPR001172">
    <property type="entry name" value="FliN_T3SS_HrcQb"/>
</dbReference>
<evidence type="ECO:0000313" key="10">
    <source>
        <dbReference type="EMBL" id="MEX8192263.1"/>
    </source>
</evidence>
<proteinExistence type="inferred from homology"/>
<dbReference type="InterPro" id="IPR001543">
    <property type="entry name" value="FliN-like_C"/>
</dbReference>
<feature type="domain" description="Flagellar motor switch protein FliN-like C-terminal" evidence="9">
    <location>
        <begin position="35"/>
        <end position="103"/>
    </location>
</feature>
<keyword evidence="4" id="KW-1003">Cell membrane</keyword>
<keyword evidence="6" id="KW-0283">Flagellar rotation</keyword>
<keyword evidence="7" id="KW-0472">Membrane</keyword>
<reference evidence="10 11" key="1">
    <citation type="journal article" date="2013" name="Int. J. Syst. Evol. Microbiol.">
        <title>Comamonas guangdongensis sp. nov., isolated from subterranean forest sediment, and emended description of the genus Comamonas.</title>
        <authorList>
            <person name="Zhang J."/>
            <person name="Wang Y."/>
            <person name="Zhou S."/>
            <person name="Wu C."/>
            <person name="He J."/>
            <person name="Li F."/>
        </authorList>
    </citation>
    <scope>NUCLEOTIDE SEQUENCE [LARGE SCALE GENOMIC DNA]</scope>
    <source>
        <strain evidence="10 11">CCTCC AB2011133</strain>
    </source>
</reference>
<dbReference type="Gene3D" id="2.30.330.10">
    <property type="entry name" value="SpoA-like"/>
    <property type="match status" value="1"/>
</dbReference>